<protein>
    <recommendedName>
        <fullName evidence="3">Sulfur carrier protein TusA</fullName>
    </recommendedName>
</protein>
<dbReference type="RefSeq" id="WP_249700356.1">
    <property type="nucleotide sequence ID" value="NZ_JAMFLX010000019.1"/>
</dbReference>
<dbReference type="PROSITE" id="PS01148">
    <property type="entry name" value="UPF0033"/>
    <property type="match status" value="1"/>
</dbReference>
<comment type="function">
    <text evidence="3">Sulfur carrier protein which probably makes part of a sulfur-relay system.</text>
</comment>
<comment type="caution">
    <text evidence="5">The sequence shown here is derived from an EMBL/GenBank/DDBJ whole genome shotgun (WGS) entry which is preliminary data.</text>
</comment>
<dbReference type="Pfam" id="PF01206">
    <property type="entry name" value="TusA"/>
    <property type="match status" value="1"/>
</dbReference>
<evidence type="ECO:0000259" key="4">
    <source>
        <dbReference type="PROSITE" id="PS01148"/>
    </source>
</evidence>
<feature type="domain" description="UPF0033" evidence="4">
    <location>
        <begin position="9"/>
        <end position="33"/>
    </location>
</feature>
<organism evidence="5 6">
    <name type="scientific">Parendozoicomonas callyspongiae</name>
    <dbReference type="NCBI Taxonomy" id="2942213"/>
    <lineage>
        <taxon>Bacteria</taxon>
        <taxon>Pseudomonadati</taxon>
        <taxon>Pseudomonadota</taxon>
        <taxon>Gammaproteobacteria</taxon>
        <taxon>Oceanospirillales</taxon>
        <taxon>Endozoicomonadaceae</taxon>
        <taxon>Parendozoicomonas</taxon>
    </lineage>
</organism>
<dbReference type="NCBIfam" id="NF001423">
    <property type="entry name" value="PRK00299.1"/>
    <property type="match status" value="1"/>
</dbReference>
<dbReference type="SUPFAM" id="SSF64307">
    <property type="entry name" value="SirA-like"/>
    <property type="match status" value="1"/>
</dbReference>
<dbReference type="InterPro" id="IPR001455">
    <property type="entry name" value="TusA-like"/>
</dbReference>
<dbReference type="PANTHER" id="PTHR33279:SF2">
    <property type="entry name" value="SULFUR CARRIER PROTEIN TUSA"/>
    <property type="match status" value="1"/>
</dbReference>
<keyword evidence="2 3" id="KW-0963">Cytoplasm</keyword>
<dbReference type="CDD" id="cd03423">
    <property type="entry name" value="SirA"/>
    <property type="match status" value="1"/>
</dbReference>
<name>A0ABT0PHZ6_9GAMM</name>
<evidence type="ECO:0000256" key="1">
    <source>
        <dbReference type="ARBA" id="ARBA00008984"/>
    </source>
</evidence>
<evidence type="ECO:0000256" key="2">
    <source>
        <dbReference type="ARBA" id="ARBA00022490"/>
    </source>
</evidence>
<dbReference type="HAMAP" id="MF_00413">
    <property type="entry name" value="Thiourid_synth_A"/>
    <property type="match status" value="1"/>
</dbReference>
<evidence type="ECO:0000313" key="5">
    <source>
        <dbReference type="EMBL" id="MCL6271024.1"/>
    </source>
</evidence>
<evidence type="ECO:0000313" key="6">
    <source>
        <dbReference type="Proteomes" id="UP001203338"/>
    </source>
</evidence>
<gene>
    <name evidence="3 5" type="primary">tusA</name>
    <name evidence="5" type="ORF">M3P05_13920</name>
</gene>
<reference evidence="5 6" key="1">
    <citation type="submission" date="2022-05" db="EMBL/GenBank/DDBJ databases">
        <authorList>
            <person name="Park J.-S."/>
        </authorList>
    </citation>
    <scope>NUCLEOTIDE SEQUENCE [LARGE SCALE GENOMIC DNA]</scope>
    <source>
        <strain evidence="5 6">2012CJ34-2</strain>
    </source>
</reference>
<dbReference type="GO" id="GO:0016740">
    <property type="term" value="F:transferase activity"/>
    <property type="evidence" value="ECO:0007669"/>
    <property type="project" value="UniProtKB-KW"/>
</dbReference>
<sequence>MSYTISRTLDTCGLNCPEPVMMLHKTVREMAVGDIVEVIATDPSTSRDIPKFCNFLEHELLVNEERDDRFYYHIRKGEAA</sequence>
<proteinExistence type="inferred from homology"/>
<comment type="subcellular location">
    <subcellularLocation>
        <location evidence="3">Cytoplasm</location>
    </subcellularLocation>
</comment>
<accession>A0ABT0PHZ6</accession>
<dbReference type="EMBL" id="JAMFLX010000019">
    <property type="protein sequence ID" value="MCL6271024.1"/>
    <property type="molecule type" value="Genomic_DNA"/>
</dbReference>
<dbReference type="Gene3D" id="3.30.110.40">
    <property type="entry name" value="TusA-like domain"/>
    <property type="match status" value="1"/>
</dbReference>
<dbReference type="PANTHER" id="PTHR33279">
    <property type="entry name" value="SULFUR CARRIER PROTEIN YEDF-RELATED"/>
    <property type="match status" value="1"/>
</dbReference>
<comment type="similarity">
    <text evidence="1 3">Belongs to the sulfur carrier protein TusA family.</text>
</comment>
<dbReference type="InterPro" id="IPR022931">
    <property type="entry name" value="Sulphur_carrier_TusA"/>
</dbReference>
<keyword evidence="5" id="KW-0808">Transferase</keyword>
<feature type="active site" description="Cysteine persulfide intermediate" evidence="3">
    <location>
        <position position="16"/>
    </location>
</feature>
<dbReference type="Proteomes" id="UP001203338">
    <property type="component" value="Unassembled WGS sequence"/>
</dbReference>
<evidence type="ECO:0000256" key="3">
    <source>
        <dbReference type="HAMAP-Rule" id="MF_00413"/>
    </source>
</evidence>
<keyword evidence="6" id="KW-1185">Reference proteome</keyword>
<dbReference type="InterPro" id="IPR036868">
    <property type="entry name" value="TusA-like_sf"/>
</dbReference>